<keyword evidence="9" id="KW-1185">Reference proteome</keyword>
<evidence type="ECO:0000256" key="3">
    <source>
        <dbReference type="ARBA" id="ARBA00022692"/>
    </source>
</evidence>
<dbReference type="Proteomes" id="UP001164459">
    <property type="component" value="Chromosome"/>
</dbReference>
<feature type="transmembrane region" description="Helical" evidence="6">
    <location>
        <begin position="198"/>
        <end position="218"/>
    </location>
</feature>
<dbReference type="Gene3D" id="1.20.144.10">
    <property type="entry name" value="Phosphatidic acid phosphatase type 2/haloperoxidase"/>
    <property type="match status" value="1"/>
</dbReference>
<proteinExistence type="inferred from homology"/>
<dbReference type="RefSeq" id="WP_269040451.1">
    <property type="nucleotide sequence ID" value="NZ_CP114040.1"/>
</dbReference>
<evidence type="ECO:0000256" key="6">
    <source>
        <dbReference type="SAM" id="Phobius"/>
    </source>
</evidence>
<gene>
    <name evidence="8" type="ORF">O0S08_18255</name>
</gene>
<dbReference type="Pfam" id="PF01569">
    <property type="entry name" value="PAP2"/>
    <property type="match status" value="1"/>
</dbReference>
<comment type="subcellular location">
    <subcellularLocation>
        <location evidence="1">Membrane</location>
        <topology evidence="1">Multi-pass membrane protein</topology>
    </subcellularLocation>
</comment>
<accession>A0ABY7HFL8</accession>
<evidence type="ECO:0000256" key="2">
    <source>
        <dbReference type="ARBA" id="ARBA00008816"/>
    </source>
</evidence>
<organism evidence="8 9">
    <name type="scientific">Nannocystis punicea</name>
    <dbReference type="NCBI Taxonomy" id="2995304"/>
    <lineage>
        <taxon>Bacteria</taxon>
        <taxon>Pseudomonadati</taxon>
        <taxon>Myxococcota</taxon>
        <taxon>Polyangia</taxon>
        <taxon>Nannocystales</taxon>
        <taxon>Nannocystaceae</taxon>
        <taxon>Nannocystis</taxon>
    </lineage>
</organism>
<evidence type="ECO:0000259" key="7">
    <source>
        <dbReference type="SMART" id="SM00014"/>
    </source>
</evidence>
<dbReference type="PANTHER" id="PTHR10165">
    <property type="entry name" value="LIPID PHOSPHATE PHOSPHATASE"/>
    <property type="match status" value="1"/>
</dbReference>
<evidence type="ECO:0000313" key="8">
    <source>
        <dbReference type="EMBL" id="WAS98085.1"/>
    </source>
</evidence>
<feature type="transmembrane region" description="Helical" evidence="6">
    <location>
        <begin position="224"/>
        <end position="245"/>
    </location>
</feature>
<keyword evidence="5 6" id="KW-0472">Membrane</keyword>
<feature type="domain" description="Phosphatidic acid phosphatase type 2/haloperoxidase" evidence="7">
    <location>
        <begin position="120"/>
        <end position="243"/>
    </location>
</feature>
<dbReference type="InterPro" id="IPR036938">
    <property type="entry name" value="PAP2/HPO_sf"/>
</dbReference>
<sequence length="273" mass="29168">MSPRTFPAADPPLPPPLPLHLMRLRPAVDVPVITLGLVMWLGTDLAARDMRWSGCAACDRSHINGLDRRVLGNDNLAAAHASDALLYTAIAAPLVADLADALVTGRRAPGGVRRAAGGWARDVVVLFEVLAVNVGLNNLVKYAVRRPRPYSYEPESDLGDVQAEEARLSFYSGHTSTAFAMMTAWATLFTLRHPRARAAVPVWLAAIALATTTGVLRVEAGKHFWTDVIAGSLAGASLGVLVPLLHRNDLGRRFSAGMSPTARGALLNLSGRF</sequence>
<protein>
    <submittedName>
        <fullName evidence="8">Phosphatase PAP2 family protein</fullName>
    </submittedName>
</protein>
<evidence type="ECO:0000256" key="1">
    <source>
        <dbReference type="ARBA" id="ARBA00004141"/>
    </source>
</evidence>
<evidence type="ECO:0000256" key="4">
    <source>
        <dbReference type="ARBA" id="ARBA00022989"/>
    </source>
</evidence>
<comment type="similarity">
    <text evidence="2">Belongs to the PA-phosphatase related phosphoesterase family.</text>
</comment>
<keyword evidence="4 6" id="KW-1133">Transmembrane helix</keyword>
<dbReference type="SUPFAM" id="SSF48317">
    <property type="entry name" value="Acid phosphatase/Vanadium-dependent haloperoxidase"/>
    <property type="match status" value="1"/>
</dbReference>
<dbReference type="InterPro" id="IPR043216">
    <property type="entry name" value="PAP-like"/>
</dbReference>
<dbReference type="PANTHER" id="PTHR10165:SF103">
    <property type="entry name" value="PHOSPHOLIPID PHOSPHATASE HOMOLOG 1.2 HOMOLOG"/>
    <property type="match status" value="1"/>
</dbReference>
<reference evidence="8" key="1">
    <citation type="submission" date="2022-11" db="EMBL/GenBank/DDBJ databases">
        <title>Minimal conservation of predation-associated metabolite biosynthetic gene clusters underscores biosynthetic potential of Myxococcota including descriptions for ten novel species: Archangium lansinium sp. nov., Myxococcus landrumus sp. nov., Nannocystis bai.</title>
        <authorList>
            <person name="Ahearne A."/>
            <person name="Stevens C."/>
            <person name="Dowd S."/>
        </authorList>
    </citation>
    <scope>NUCLEOTIDE SEQUENCE</scope>
    <source>
        <strain evidence="8">Fl3</strain>
    </source>
</reference>
<dbReference type="InterPro" id="IPR000326">
    <property type="entry name" value="PAP2/HPO"/>
</dbReference>
<keyword evidence="3 6" id="KW-0812">Transmembrane</keyword>
<evidence type="ECO:0000313" key="9">
    <source>
        <dbReference type="Proteomes" id="UP001164459"/>
    </source>
</evidence>
<dbReference type="SMART" id="SM00014">
    <property type="entry name" value="acidPPc"/>
    <property type="match status" value="1"/>
</dbReference>
<evidence type="ECO:0000256" key="5">
    <source>
        <dbReference type="ARBA" id="ARBA00023136"/>
    </source>
</evidence>
<name>A0ABY7HFL8_9BACT</name>
<dbReference type="EMBL" id="CP114040">
    <property type="protein sequence ID" value="WAS98085.1"/>
    <property type="molecule type" value="Genomic_DNA"/>
</dbReference>